<name>S5MXT4_SALBN</name>
<dbReference type="Proteomes" id="UP000015042">
    <property type="component" value="Chromosome"/>
</dbReference>
<accession>S5MXT4</accession>
<evidence type="ECO:0000313" key="1">
    <source>
        <dbReference type="EMBL" id="AGR61486.1"/>
    </source>
</evidence>
<dbReference type="KEGG" id="sbz:A464_4304"/>
<organism evidence="1 2">
    <name type="scientific">Salmonella bongori N268-08</name>
    <dbReference type="NCBI Taxonomy" id="1197719"/>
    <lineage>
        <taxon>Bacteria</taxon>
        <taxon>Pseudomonadati</taxon>
        <taxon>Pseudomonadota</taxon>
        <taxon>Gammaproteobacteria</taxon>
        <taxon>Enterobacterales</taxon>
        <taxon>Enterobacteriaceae</taxon>
        <taxon>Salmonella</taxon>
    </lineage>
</organism>
<reference evidence="1 2" key="1">
    <citation type="submission" date="2013-07" db="EMBL/GenBank/DDBJ databases">
        <title>Genome sequence of Salmonella bongori N268-08 - a rare clinical isolate.</title>
        <authorList>
            <person name="Marti R."/>
            <person name="Hagens S."/>
            <person name="Loessner M.J."/>
            <person name="Klumpp J."/>
        </authorList>
    </citation>
    <scope>NUCLEOTIDE SEQUENCE [LARGE SCALE GENOMIC DNA]</scope>
    <source>
        <strain evidence="1 2">N268-08</strain>
    </source>
</reference>
<sequence>MHIRSIRYENDNDYDYHKDQVSHQAFFVKTVTGSILLRIGK</sequence>
<proteinExistence type="predicted"/>
<dbReference type="AlphaFoldDB" id="S5MXT4"/>
<dbReference type="HOGENOM" id="CLU_3276259_0_0_6"/>
<protein>
    <submittedName>
        <fullName evidence="1">Uncharacterized protein</fullName>
    </submittedName>
</protein>
<evidence type="ECO:0000313" key="2">
    <source>
        <dbReference type="Proteomes" id="UP000015042"/>
    </source>
</evidence>
<dbReference type="PATRIC" id="fig|1197719.3.peg.4298"/>
<dbReference type="EMBL" id="CP006608">
    <property type="protein sequence ID" value="AGR61486.1"/>
    <property type="molecule type" value="Genomic_DNA"/>
</dbReference>
<gene>
    <name evidence="1" type="ORF">A464_4304</name>
</gene>